<gene>
    <name evidence="8" type="ORF">JW613_05065</name>
</gene>
<accession>A0ABS3XQJ2</accession>
<keyword evidence="6" id="KW-0472">Membrane</keyword>
<dbReference type="CDD" id="cd16917">
    <property type="entry name" value="HATPase_UhpB-NarQ-NarX-like"/>
    <property type="match status" value="1"/>
</dbReference>
<dbReference type="Proteomes" id="UP000721954">
    <property type="component" value="Unassembled WGS sequence"/>
</dbReference>
<evidence type="ECO:0000256" key="1">
    <source>
        <dbReference type="ARBA" id="ARBA00022679"/>
    </source>
</evidence>
<comment type="caution">
    <text evidence="8">The sequence shown here is derived from an EMBL/GenBank/DDBJ whole genome shotgun (WGS) entry which is preliminary data.</text>
</comment>
<feature type="transmembrane region" description="Helical" evidence="6">
    <location>
        <begin position="57"/>
        <end position="73"/>
    </location>
</feature>
<feature type="coiled-coil region" evidence="4">
    <location>
        <begin position="199"/>
        <end position="226"/>
    </location>
</feature>
<feature type="compositionally biased region" description="Basic and acidic residues" evidence="5">
    <location>
        <begin position="438"/>
        <end position="448"/>
    </location>
</feature>
<keyword evidence="2" id="KW-0418">Kinase</keyword>
<dbReference type="GeneID" id="96257968"/>
<dbReference type="Gene3D" id="1.20.5.1930">
    <property type="match status" value="1"/>
</dbReference>
<evidence type="ECO:0000259" key="7">
    <source>
        <dbReference type="Pfam" id="PF07730"/>
    </source>
</evidence>
<sequence length="461" mass="49264">MIRWGRHKQRKWQQRSKLEQVEVSTRWMLLLTPWIYFVGGMPQFLVQVDDQQSAKTLSGVVVVLAVVQCVLGVRGLPRGIDFYLGLGEAPRRLLAAATVTFALTTAVVTVLVARDWVGDAAEPAMALFAGVPSVTGVYGLVVSRRRSAAVTAGGCLFVCCLFAAAGMAWPSLLGTLFVLGLGGLVGIFSPRCSAWYLAVMRELDEAKEAQSRLAVAEERLRFSRDLHDVMGRNLSVIALKSELATQLARRGSESALAHMEEVQRLARQSQSEVRAVVRGYRETGLETELAGARAVLRAAGVDCRIESAELELSPGAQSALGWVVREGATNVLRHAEASHCAIRLMAGAADTAVLIMENDGLRPEPTPGGSGLTGLSERLAALDGALTAERDEAARLFRLRAEVPLSRGHRAVPPVGEPDAGVLADTDADTETDTDTDTDAHARAHADVGETAGSVRGEGLE</sequence>
<feature type="domain" description="Signal transduction histidine kinase subgroup 3 dimerisation and phosphoacceptor" evidence="7">
    <location>
        <begin position="218"/>
        <end position="284"/>
    </location>
</feature>
<feature type="transmembrane region" description="Helical" evidence="6">
    <location>
        <begin position="93"/>
        <end position="112"/>
    </location>
</feature>
<proteinExistence type="predicted"/>
<evidence type="ECO:0000256" key="3">
    <source>
        <dbReference type="ARBA" id="ARBA00023012"/>
    </source>
</evidence>
<dbReference type="EMBL" id="JAFFZM010000002">
    <property type="protein sequence ID" value="MBO8197682.1"/>
    <property type="molecule type" value="Genomic_DNA"/>
</dbReference>
<evidence type="ECO:0000313" key="8">
    <source>
        <dbReference type="EMBL" id="MBO8197682.1"/>
    </source>
</evidence>
<keyword evidence="9" id="KW-1185">Reference proteome</keyword>
<evidence type="ECO:0000256" key="6">
    <source>
        <dbReference type="SAM" id="Phobius"/>
    </source>
</evidence>
<organism evidence="8 9">
    <name type="scientific">Streptomyces smyrnaeus</name>
    <dbReference type="NCBI Taxonomy" id="1387713"/>
    <lineage>
        <taxon>Bacteria</taxon>
        <taxon>Bacillati</taxon>
        <taxon>Actinomycetota</taxon>
        <taxon>Actinomycetes</taxon>
        <taxon>Kitasatosporales</taxon>
        <taxon>Streptomycetaceae</taxon>
        <taxon>Streptomyces</taxon>
    </lineage>
</organism>
<dbReference type="InterPro" id="IPR050482">
    <property type="entry name" value="Sensor_HK_TwoCompSys"/>
</dbReference>
<feature type="region of interest" description="Disordered" evidence="5">
    <location>
        <begin position="409"/>
        <end position="461"/>
    </location>
</feature>
<evidence type="ECO:0000256" key="4">
    <source>
        <dbReference type="SAM" id="Coils"/>
    </source>
</evidence>
<feature type="compositionally biased region" description="Acidic residues" evidence="5">
    <location>
        <begin position="426"/>
        <end position="437"/>
    </location>
</feature>
<feature type="transmembrane region" description="Helical" evidence="6">
    <location>
        <begin position="124"/>
        <end position="141"/>
    </location>
</feature>
<dbReference type="RefSeq" id="WP_209209476.1">
    <property type="nucleotide sequence ID" value="NZ_JAFFZM010000002.1"/>
</dbReference>
<keyword evidence="1" id="KW-0808">Transferase</keyword>
<reference evidence="8 9" key="1">
    <citation type="submission" date="2021-02" db="EMBL/GenBank/DDBJ databases">
        <title>Streptomyces spirodelae sp. nov., isolated from duckweed.</title>
        <authorList>
            <person name="Saimee Y."/>
            <person name="Duangmal K."/>
        </authorList>
    </citation>
    <scope>NUCLEOTIDE SEQUENCE [LARGE SCALE GENOMIC DNA]</scope>
    <source>
        <strain evidence="8 9">DSM 42105</strain>
    </source>
</reference>
<protein>
    <recommendedName>
        <fullName evidence="7">Signal transduction histidine kinase subgroup 3 dimerisation and phosphoacceptor domain-containing protein</fullName>
    </recommendedName>
</protein>
<dbReference type="Gene3D" id="3.30.565.10">
    <property type="entry name" value="Histidine kinase-like ATPase, C-terminal domain"/>
    <property type="match status" value="1"/>
</dbReference>
<keyword evidence="4" id="KW-0175">Coiled coil</keyword>
<keyword evidence="3" id="KW-0902">Two-component regulatory system</keyword>
<keyword evidence="6" id="KW-0812">Transmembrane</keyword>
<keyword evidence="6" id="KW-1133">Transmembrane helix</keyword>
<dbReference type="Pfam" id="PF07730">
    <property type="entry name" value="HisKA_3"/>
    <property type="match status" value="1"/>
</dbReference>
<feature type="transmembrane region" description="Helical" evidence="6">
    <location>
        <begin position="148"/>
        <end position="169"/>
    </location>
</feature>
<evidence type="ECO:0000313" key="9">
    <source>
        <dbReference type="Proteomes" id="UP000721954"/>
    </source>
</evidence>
<dbReference type="InterPro" id="IPR011712">
    <property type="entry name" value="Sig_transdc_His_kin_sub3_dim/P"/>
</dbReference>
<evidence type="ECO:0000256" key="2">
    <source>
        <dbReference type="ARBA" id="ARBA00022777"/>
    </source>
</evidence>
<dbReference type="PANTHER" id="PTHR24421">
    <property type="entry name" value="NITRATE/NITRITE SENSOR PROTEIN NARX-RELATED"/>
    <property type="match status" value="1"/>
</dbReference>
<evidence type="ECO:0000256" key="5">
    <source>
        <dbReference type="SAM" id="MobiDB-lite"/>
    </source>
</evidence>
<feature type="transmembrane region" description="Helical" evidence="6">
    <location>
        <begin position="27"/>
        <end position="45"/>
    </location>
</feature>
<name>A0ABS3XQJ2_9ACTN</name>
<dbReference type="InterPro" id="IPR036890">
    <property type="entry name" value="HATPase_C_sf"/>
</dbReference>
<dbReference type="PANTHER" id="PTHR24421:SF63">
    <property type="entry name" value="SENSOR HISTIDINE KINASE DESK"/>
    <property type="match status" value="1"/>
</dbReference>